<proteinExistence type="predicted"/>
<evidence type="ECO:0000259" key="1">
    <source>
        <dbReference type="Pfam" id="PF18962"/>
    </source>
</evidence>
<keyword evidence="3" id="KW-1185">Reference proteome</keyword>
<gene>
    <name evidence="2" type="ORF">GCM10022392_31890</name>
</gene>
<name>A0ABP7X4U0_9SPHI</name>
<evidence type="ECO:0000313" key="3">
    <source>
        <dbReference type="Proteomes" id="UP001500841"/>
    </source>
</evidence>
<feature type="domain" description="Secretion system C-terminal sorting" evidence="1">
    <location>
        <begin position="66"/>
        <end position="142"/>
    </location>
</feature>
<organism evidence="2 3">
    <name type="scientific">Mucilaginibacter panaciglaebae</name>
    <dbReference type="NCBI Taxonomy" id="502331"/>
    <lineage>
        <taxon>Bacteria</taxon>
        <taxon>Pseudomonadati</taxon>
        <taxon>Bacteroidota</taxon>
        <taxon>Sphingobacteriia</taxon>
        <taxon>Sphingobacteriales</taxon>
        <taxon>Sphingobacteriaceae</taxon>
        <taxon>Mucilaginibacter</taxon>
    </lineage>
</organism>
<accession>A0ABP7X4U0</accession>
<reference evidence="3" key="1">
    <citation type="journal article" date="2019" name="Int. J. Syst. Evol. Microbiol.">
        <title>The Global Catalogue of Microorganisms (GCM) 10K type strain sequencing project: providing services to taxonomists for standard genome sequencing and annotation.</title>
        <authorList>
            <consortium name="The Broad Institute Genomics Platform"/>
            <consortium name="The Broad Institute Genome Sequencing Center for Infectious Disease"/>
            <person name="Wu L."/>
            <person name="Ma J."/>
        </authorList>
    </citation>
    <scope>NUCLEOTIDE SEQUENCE [LARGE SCALE GENOMIC DNA]</scope>
    <source>
        <strain evidence="3">JCM 17085</strain>
    </source>
</reference>
<dbReference type="Pfam" id="PF18962">
    <property type="entry name" value="Por_Secre_tail"/>
    <property type="match status" value="1"/>
</dbReference>
<sequence length="145" mass="16144">MAISLNYASARPVKPNLGDTINYNLLKRKPKKSLLPNIALPPIKPGIISTTRPVFPTDKLLSNVEVYPNPITDQINLKYVISRNSNVTIKMVDVLGNDVLTLFSQRVEPGEQVLNRAISSKINRGFYFIRVVAGTESVIKRISLL</sequence>
<evidence type="ECO:0000313" key="2">
    <source>
        <dbReference type="EMBL" id="GAA4104024.1"/>
    </source>
</evidence>
<dbReference type="EMBL" id="BAABCV010000013">
    <property type="protein sequence ID" value="GAA4104024.1"/>
    <property type="molecule type" value="Genomic_DNA"/>
</dbReference>
<comment type="caution">
    <text evidence="2">The sequence shown here is derived from an EMBL/GenBank/DDBJ whole genome shotgun (WGS) entry which is preliminary data.</text>
</comment>
<protein>
    <recommendedName>
        <fullName evidence="1">Secretion system C-terminal sorting domain-containing protein</fullName>
    </recommendedName>
</protein>
<dbReference type="Proteomes" id="UP001500841">
    <property type="component" value="Unassembled WGS sequence"/>
</dbReference>
<dbReference type="NCBIfam" id="TIGR04183">
    <property type="entry name" value="Por_Secre_tail"/>
    <property type="match status" value="1"/>
</dbReference>
<dbReference type="InterPro" id="IPR026444">
    <property type="entry name" value="Secre_tail"/>
</dbReference>